<dbReference type="AGR" id="WB:WBGene00010693"/>
<protein>
    <submittedName>
        <fullName evidence="1">Uncharacterized protein</fullName>
    </submittedName>
</protein>
<dbReference type="EMBL" id="BX284606">
    <property type="protein sequence ID" value="VTW47615.1"/>
    <property type="molecule type" value="Genomic_DNA"/>
</dbReference>
<dbReference type="Proteomes" id="UP000001940">
    <property type="component" value="Chromosome X"/>
</dbReference>
<gene>
    <name evidence="1" type="ORF">CELE_K08H2.7</name>
    <name evidence="1 3" type="ORF">K08H2.7</name>
</gene>
<dbReference type="ExpressionAtlas" id="A0A4V0IMB9">
    <property type="expression patterns" value="baseline and differential"/>
</dbReference>
<dbReference type="AlphaFoldDB" id="A0A4V0IMB9"/>
<organism evidence="1 2">
    <name type="scientific">Caenorhabditis elegans</name>
    <dbReference type="NCBI Taxonomy" id="6239"/>
    <lineage>
        <taxon>Eukaryota</taxon>
        <taxon>Metazoa</taxon>
        <taxon>Ecdysozoa</taxon>
        <taxon>Nematoda</taxon>
        <taxon>Chromadorea</taxon>
        <taxon>Rhabditida</taxon>
        <taxon>Rhabditina</taxon>
        <taxon>Rhabditomorpha</taxon>
        <taxon>Rhabditoidea</taxon>
        <taxon>Rhabditidae</taxon>
        <taxon>Peloderinae</taxon>
        <taxon>Caenorhabditis</taxon>
    </lineage>
</organism>
<dbReference type="OrthoDB" id="5838431at2759"/>
<reference evidence="1 2" key="1">
    <citation type="journal article" date="1998" name="Science">
        <title>Genome sequence of the nematode C. elegans: a platform for investigating biology.</title>
        <authorList>
            <consortium name="The C. elegans sequencing consortium"/>
            <person name="Sulson J.E."/>
            <person name="Waterston R."/>
        </authorList>
    </citation>
    <scope>NUCLEOTIDE SEQUENCE [LARGE SCALE GENOMIC DNA]</scope>
    <source>
        <strain evidence="1 2">Bristol N2</strain>
    </source>
</reference>
<name>A0A4V0IMB9_CAEEL</name>
<dbReference type="WormBase" id="K08H2.7b">
    <property type="protein sequence ID" value="CE53248"/>
    <property type="gene ID" value="WBGene00010693"/>
</dbReference>
<keyword evidence="2" id="KW-1185">Reference proteome</keyword>
<evidence type="ECO:0000313" key="3">
    <source>
        <dbReference type="WormBase" id="K08H2.7b"/>
    </source>
</evidence>
<evidence type="ECO:0000313" key="1">
    <source>
        <dbReference type="EMBL" id="VTW47615.1"/>
    </source>
</evidence>
<accession>A0A4V0IMB9</accession>
<evidence type="ECO:0000313" key="2">
    <source>
        <dbReference type="Proteomes" id="UP000001940"/>
    </source>
</evidence>
<sequence>MAVLSNVDLLGSYIQYGIRTQEHSMLLGLNRENCSSKWNWWSRLENKTITAGVGNQSEPCDIVQGAFVVTRSLSCQWLKVLIQQHGSRFSQ</sequence>
<proteinExistence type="predicted"/>